<dbReference type="RefSeq" id="WP_058064155.1">
    <property type="nucleotide sequence ID" value="NZ_JAMOHR010000004.1"/>
</dbReference>
<proteinExistence type="predicted"/>
<name>A0A2N8RH70_STUST</name>
<dbReference type="AlphaFoldDB" id="A0A2N8RH70"/>
<dbReference type="InterPro" id="IPR006450">
    <property type="entry name" value="Phage_HK97_gp6-like"/>
</dbReference>
<dbReference type="CDD" id="cd08054">
    <property type="entry name" value="gp6"/>
    <property type="match status" value="1"/>
</dbReference>
<protein>
    <submittedName>
        <fullName evidence="1">Phage gp6-like head-tail connector protein</fullName>
    </submittedName>
</protein>
<sequence length="91" mass="10339">MITVTEAKQHLRVMHALEDGLIQLYLDAATRHVEEYLGDDLPDPMPEPIQAAVLLLTADLYINRERQADRILYEGTAYTLLLAPYRSMAVL</sequence>
<dbReference type="Gene3D" id="1.10.3230.30">
    <property type="entry name" value="Phage gp6-like head-tail connector protein"/>
    <property type="match status" value="1"/>
</dbReference>
<gene>
    <name evidence="1" type="ORF">CXK99_06925</name>
</gene>
<reference evidence="1 2" key="1">
    <citation type="submission" date="2018-01" db="EMBL/GenBank/DDBJ databases">
        <title>Denitrification phenotypes of diverse strains of Pseudomonas stutzeri.</title>
        <authorList>
            <person name="Milligan D.A."/>
            <person name="Bergaust L."/>
            <person name="Bakken L.R."/>
            <person name="Frostegard A."/>
        </authorList>
    </citation>
    <scope>NUCLEOTIDE SEQUENCE [LARGE SCALE GENOMIC DNA]</scope>
    <source>
        <strain evidence="1 2">CCUG 44592</strain>
    </source>
</reference>
<dbReference type="Pfam" id="PF05135">
    <property type="entry name" value="Phage_connect_1"/>
    <property type="match status" value="1"/>
</dbReference>
<evidence type="ECO:0000313" key="1">
    <source>
        <dbReference type="EMBL" id="PNF60427.1"/>
    </source>
</evidence>
<dbReference type="EMBL" id="POUM01000004">
    <property type="protein sequence ID" value="PNF60427.1"/>
    <property type="molecule type" value="Genomic_DNA"/>
</dbReference>
<dbReference type="InterPro" id="IPR021146">
    <property type="entry name" value="Phage_gp6-like_head-tail"/>
</dbReference>
<dbReference type="NCBIfam" id="TIGR01560">
    <property type="entry name" value="put_DNA_pack"/>
    <property type="match status" value="1"/>
</dbReference>
<evidence type="ECO:0000313" key="2">
    <source>
        <dbReference type="Proteomes" id="UP000236003"/>
    </source>
</evidence>
<dbReference type="Proteomes" id="UP000236003">
    <property type="component" value="Unassembled WGS sequence"/>
</dbReference>
<organism evidence="1 2">
    <name type="scientific">Stutzerimonas stutzeri</name>
    <name type="common">Pseudomonas stutzeri</name>
    <dbReference type="NCBI Taxonomy" id="316"/>
    <lineage>
        <taxon>Bacteria</taxon>
        <taxon>Pseudomonadati</taxon>
        <taxon>Pseudomonadota</taxon>
        <taxon>Gammaproteobacteria</taxon>
        <taxon>Pseudomonadales</taxon>
        <taxon>Pseudomonadaceae</taxon>
        <taxon>Stutzerimonas</taxon>
    </lineage>
</organism>
<accession>A0A2N8RH70</accession>
<comment type="caution">
    <text evidence="1">The sequence shown here is derived from an EMBL/GenBank/DDBJ whole genome shotgun (WGS) entry which is preliminary data.</text>
</comment>